<evidence type="ECO:0000256" key="4">
    <source>
        <dbReference type="ARBA" id="ARBA00022679"/>
    </source>
</evidence>
<dbReference type="SUPFAM" id="SSF53448">
    <property type="entry name" value="Nucleotide-diphospho-sugar transferases"/>
    <property type="match status" value="1"/>
</dbReference>
<evidence type="ECO:0000256" key="6">
    <source>
        <dbReference type="ARBA" id="ARBA00022723"/>
    </source>
</evidence>
<dbReference type="AlphaFoldDB" id="A0A0R3KS57"/>
<keyword evidence="5 9" id="KW-0548">Nucleotidyltransferase</keyword>
<proteinExistence type="inferred from homology"/>
<keyword evidence="12" id="KW-1185">Reference proteome</keyword>
<keyword evidence="4 9" id="KW-0808">Transferase</keyword>
<comment type="catalytic activity">
    <reaction evidence="8 9">
        <text>dTTP + alpha-D-glucose 1-phosphate + H(+) = dTDP-alpha-D-glucose + diphosphate</text>
        <dbReference type="Rhea" id="RHEA:15225"/>
        <dbReference type="ChEBI" id="CHEBI:15378"/>
        <dbReference type="ChEBI" id="CHEBI:33019"/>
        <dbReference type="ChEBI" id="CHEBI:37568"/>
        <dbReference type="ChEBI" id="CHEBI:57477"/>
        <dbReference type="ChEBI" id="CHEBI:58601"/>
        <dbReference type="EC" id="2.7.7.24"/>
    </reaction>
</comment>
<evidence type="ECO:0000313" key="12">
    <source>
        <dbReference type="Proteomes" id="UP000051913"/>
    </source>
</evidence>
<dbReference type="InterPro" id="IPR005907">
    <property type="entry name" value="G1P_thy_trans_s"/>
</dbReference>
<evidence type="ECO:0000256" key="3">
    <source>
        <dbReference type="ARBA" id="ARBA00012461"/>
    </source>
</evidence>
<evidence type="ECO:0000256" key="9">
    <source>
        <dbReference type="RuleBase" id="RU003706"/>
    </source>
</evidence>
<keyword evidence="6 9" id="KW-0479">Metal-binding</keyword>
<dbReference type="RefSeq" id="WP_057854247.1">
    <property type="nucleotide sequence ID" value="NZ_LLXX01000177.1"/>
</dbReference>
<comment type="similarity">
    <text evidence="2 9">Belongs to the glucose-1-phosphate thymidylyltransferase family.</text>
</comment>
<dbReference type="InterPro" id="IPR005835">
    <property type="entry name" value="NTP_transferase_dom"/>
</dbReference>
<sequence length="297" mass="33172">MRKWKGIIVAGGSGSRLFPLTHVVNKHLLPVYDKPMIYYPLTTLMLGGVRNFIIISNPQALDQMRTLLGDGKRWGITIVYRAQDRPGGIAECFRIAADDIRGCNVALALGDNIFFGAGLPRLLYEAMAQEGGATVFGYEVADPSAYGVVILDESGRPIDIVEKPKNSRSRLAIPGLYFYDERVLEISNEIKPSARGELEITDVNRRYLEMGDLRVRLFGRGVAWLDGGTHRDLFEAAQFVKVVEERTGLKIACPEEVALRMKFIDQAAFELLIDPHPKTDYQLYLRSLLGSSPLIDR</sequence>
<dbReference type="NCBIfam" id="TIGR01207">
    <property type="entry name" value="rmlA"/>
    <property type="match status" value="1"/>
</dbReference>
<evidence type="ECO:0000256" key="8">
    <source>
        <dbReference type="ARBA" id="ARBA00049336"/>
    </source>
</evidence>
<protein>
    <recommendedName>
        <fullName evidence="3 9">Glucose-1-phosphate thymidylyltransferase</fullName>
        <ecNumber evidence="3 9">2.7.7.24</ecNumber>
    </recommendedName>
</protein>
<dbReference type="EMBL" id="LLXX01000177">
    <property type="protein sequence ID" value="KRQ98417.1"/>
    <property type="molecule type" value="Genomic_DNA"/>
</dbReference>
<dbReference type="InterPro" id="IPR029044">
    <property type="entry name" value="Nucleotide-diphossugar_trans"/>
</dbReference>
<comment type="caution">
    <text evidence="11">The sequence shown here is derived from an EMBL/GenBank/DDBJ whole genome shotgun (WGS) entry which is preliminary data.</text>
</comment>
<dbReference type="PANTHER" id="PTHR43532">
    <property type="entry name" value="GLUCOSE-1-PHOSPHATE THYMIDYLYLTRANSFERASE"/>
    <property type="match status" value="1"/>
</dbReference>
<organism evidence="11 12">
    <name type="scientific">Bradyrhizobium valentinum</name>
    <dbReference type="NCBI Taxonomy" id="1518501"/>
    <lineage>
        <taxon>Bacteria</taxon>
        <taxon>Pseudomonadati</taxon>
        <taxon>Pseudomonadota</taxon>
        <taxon>Alphaproteobacteria</taxon>
        <taxon>Hyphomicrobiales</taxon>
        <taxon>Nitrobacteraceae</taxon>
        <taxon>Bradyrhizobium</taxon>
    </lineage>
</organism>
<evidence type="ECO:0000256" key="2">
    <source>
        <dbReference type="ARBA" id="ARBA00010480"/>
    </source>
</evidence>
<evidence type="ECO:0000256" key="7">
    <source>
        <dbReference type="ARBA" id="ARBA00022842"/>
    </source>
</evidence>
<evidence type="ECO:0000256" key="5">
    <source>
        <dbReference type="ARBA" id="ARBA00022695"/>
    </source>
</evidence>
<comment type="cofactor">
    <cofactor evidence="1">
        <name>Mg(2+)</name>
        <dbReference type="ChEBI" id="CHEBI:18420"/>
    </cofactor>
</comment>
<dbReference type="GO" id="GO:0008879">
    <property type="term" value="F:glucose-1-phosphate thymidylyltransferase activity"/>
    <property type="evidence" value="ECO:0007669"/>
    <property type="project" value="UniProtKB-EC"/>
</dbReference>
<accession>A0A0R3KS57</accession>
<dbReference type="PANTHER" id="PTHR43532:SF1">
    <property type="entry name" value="GLUCOSE-1-PHOSPHATE THYMIDYLYLTRANSFERASE 1"/>
    <property type="match status" value="1"/>
</dbReference>
<keyword evidence="7 9" id="KW-0460">Magnesium</keyword>
<dbReference type="Pfam" id="PF00483">
    <property type="entry name" value="NTP_transferase"/>
    <property type="match status" value="1"/>
</dbReference>
<evidence type="ECO:0000259" key="10">
    <source>
        <dbReference type="Pfam" id="PF00483"/>
    </source>
</evidence>
<gene>
    <name evidence="11" type="ORF">CP49_10535</name>
</gene>
<dbReference type="GO" id="GO:0046872">
    <property type="term" value="F:metal ion binding"/>
    <property type="evidence" value="ECO:0007669"/>
    <property type="project" value="UniProtKB-KW"/>
</dbReference>
<name>A0A0R3KS57_9BRAD</name>
<dbReference type="Gene3D" id="3.90.550.10">
    <property type="entry name" value="Spore Coat Polysaccharide Biosynthesis Protein SpsA, Chain A"/>
    <property type="match status" value="1"/>
</dbReference>
<comment type="function">
    <text evidence="9">Catalyzes the formation of dTDP-glucose, from dTTP and glucose 1-phosphate, as well as its pyrophosphorolysis.</text>
</comment>
<evidence type="ECO:0000256" key="1">
    <source>
        <dbReference type="ARBA" id="ARBA00001946"/>
    </source>
</evidence>
<dbReference type="EC" id="2.7.7.24" evidence="3 9"/>
<reference evidence="11 12" key="1">
    <citation type="submission" date="2014-03" db="EMBL/GenBank/DDBJ databases">
        <title>Bradyrhizobium valentinum sp. nov., isolated from effective nodules of Lupinus mariae-josephae, a lupine endemic of basic-lime soils in Eastern Spain.</title>
        <authorList>
            <person name="Duran D."/>
            <person name="Rey L."/>
            <person name="Navarro A."/>
            <person name="Busquets A."/>
            <person name="Imperial J."/>
            <person name="Ruiz-Argueso T."/>
        </authorList>
    </citation>
    <scope>NUCLEOTIDE SEQUENCE [LARGE SCALE GENOMIC DNA]</scope>
    <source>
        <strain evidence="11 12">LmjM3</strain>
    </source>
</reference>
<feature type="domain" description="Nucleotidyl transferase" evidence="10">
    <location>
        <begin position="5"/>
        <end position="240"/>
    </location>
</feature>
<evidence type="ECO:0000313" key="11">
    <source>
        <dbReference type="EMBL" id="KRQ98417.1"/>
    </source>
</evidence>
<dbReference type="Proteomes" id="UP000051913">
    <property type="component" value="Unassembled WGS sequence"/>
</dbReference>